<dbReference type="AlphaFoldDB" id="A0A420DH87"/>
<dbReference type="GO" id="GO:0004386">
    <property type="term" value="F:helicase activity"/>
    <property type="evidence" value="ECO:0007669"/>
    <property type="project" value="UniProtKB-KW"/>
</dbReference>
<dbReference type="GO" id="GO:0005524">
    <property type="term" value="F:ATP binding"/>
    <property type="evidence" value="ECO:0007669"/>
    <property type="project" value="UniProtKB-KW"/>
</dbReference>
<evidence type="ECO:0000256" key="3">
    <source>
        <dbReference type="ARBA" id="ARBA00022840"/>
    </source>
</evidence>
<keyword evidence="6" id="KW-0347">Helicase</keyword>
<dbReference type="InterPro" id="IPR014015">
    <property type="entry name" value="Helicase_SF3_DNA-vir"/>
</dbReference>
<dbReference type="GO" id="GO:0016787">
    <property type="term" value="F:hydrolase activity"/>
    <property type="evidence" value="ECO:0007669"/>
    <property type="project" value="UniProtKB-KW"/>
</dbReference>
<gene>
    <name evidence="6" type="ORF">C8N30_2669</name>
</gene>
<dbReference type="PROSITE" id="PS51206">
    <property type="entry name" value="SF3_HELICASE_1"/>
    <property type="match status" value="1"/>
</dbReference>
<evidence type="ECO:0000313" key="7">
    <source>
        <dbReference type="Proteomes" id="UP000284407"/>
    </source>
</evidence>
<proteinExistence type="predicted"/>
<evidence type="ECO:0000313" key="6">
    <source>
        <dbReference type="EMBL" id="RKE93592.1"/>
    </source>
</evidence>
<dbReference type="Pfam" id="PF08706">
    <property type="entry name" value="D5_N"/>
    <property type="match status" value="1"/>
</dbReference>
<protein>
    <submittedName>
        <fullName evidence="6">Putative DNA primase/helicase</fullName>
    </submittedName>
</protein>
<keyword evidence="3" id="KW-0067">ATP-binding</keyword>
<keyword evidence="7" id="KW-1185">Reference proteome</keyword>
<name>A0A420DH87_9RHOB</name>
<feature type="region of interest" description="Disordered" evidence="4">
    <location>
        <begin position="522"/>
        <end position="553"/>
    </location>
</feature>
<keyword evidence="1" id="KW-0547">Nucleotide-binding</keyword>
<dbReference type="PANTHER" id="PTHR35372:SF2">
    <property type="entry name" value="SF3 HELICASE DOMAIN-CONTAINING PROTEIN"/>
    <property type="match status" value="1"/>
</dbReference>
<dbReference type="InterPro" id="IPR014818">
    <property type="entry name" value="Phage/plasmid_primase_P4_C"/>
</dbReference>
<dbReference type="InterPro" id="IPR051620">
    <property type="entry name" value="ORF904-like_C"/>
</dbReference>
<dbReference type="Gene3D" id="3.40.50.300">
    <property type="entry name" value="P-loop containing nucleotide triphosphate hydrolases"/>
    <property type="match status" value="1"/>
</dbReference>
<evidence type="ECO:0000256" key="4">
    <source>
        <dbReference type="SAM" id="MobiDB-lite"/>
    </source>
</evidence>
<organism evidence="6 7">
    <name type="scientific">Sulfitobacter guttiformis</name>
    <dbReference type="NCBI Taxonomy" id="74349"/>
    <lineage>
        <taxon>Bacteria</taxon>
        <taxon>Pseudomonadati</taxon>
        <taxon>Pseudomonadota</taxon>
        <taxon>Alphaproteobacteria</taxon>
        <taxon>Rhodobacterales</taxon>
        <taxon>Roseobacteraceae</taxon>
        <taxon>Sulfitobacter</taxon>
    </lineage>
</organism>
<dbReference type="NCBIfam" id="TIGR01613">
    <property type="entry name" value="primase_Cterm"/>
    <property type="match status" value="1"/>
</dbReference>
<dbReference type="EMBL" id="RAQK01000002">
    <property type="protein sequence ID" value="RKE93592.1"/>
    <property type="molecule type" value="Genomic_DNA"/>
</dbReference>
<dbReference type="InterPro" id="IPR045455">
    <property type="entry name" value="NrS-1_pol-like_helicase"/>
</dbReference>
<keyword evidence="2" id="KW-0378">Hydrolase</keyword>
<dbReference type="STRING" id="1443111.Z949_1858"/>
<dbReference type="PANTHER" id="PTHR35372">
    <property type="entry name" value="ATP BINDING PROTEIN-RELATED"/>
    <property type="match status" value="1"/>
</dbReference>
<feature type="domain" description="SF3 helicase" evidence="5">
    <location>
        <begin position="263"/>
        <end position="421"/>
    </location>
</feature>
<dbReference type="SMART" id="SM00885">
    <property type="entry name" value="D5_N"/>
    <property type="match status" value="1"/>
</dbReference>
<evidence type="ECO:0000256" key="1">
    <source>
        <dbReference type="ARBA" id="ARBA00022741"/>
    </source>
</evidence>
<evidence type="ECO:0000256" key="2">
    <source>
        <dbReference type="ARBA" id="ARBA00022801"/>
    </source>
</evidence>
<dbReference type="InterPro" id="IPR027417">
    <property type="entry name" value="P-loop_NTPase"/>
</dbReference>
<feature type="compositionally biased region" description="Basic and acidic residues" evidence="4">
    <location>
        <begin position="526"/>
        <end position="537"/>
    </location>
</feature>
<sequence>MHKNAVSRRHPRFLLHNESQKMTKIIRDSSILDELEAFDATLQHYDDEKPVVRPVPTLVTPYDIIDQEDADEESGALSPFSQDALACALGRSGWDTNAKYVDEWGRWCQWNGSHWEVDKKMVSFTLIRKFLRAEVVRLVTEAQVSRDMAVVSGLGEDEIKSREKLVTAAIRNGKDTLQKNGIAAVESLSRSNVASAALVEDFDGDLMLLGTPGGTVDLKTGILRPGEREDMITKMTRVTPAGPGAKPEKFLKFLHTILDGDEEVIGFIKRYFGYALTGSVEEHKVAFFYGEGRNGKGVLMNTVYELLGDYARRSPVETFLKKVSSHPTDIAGLAGARFVVGSEVPAGTTWNEAQIKDMTGGDILTARLMRQDYFDFMPQFTLFLHGNDQPAFRSVGTSIRERMVLVPFSRTFTEDERNTKLQREMIDEEGPEILRWMIEGAVEWARRAEDGKSGLGVPDILKKASKEYFDREDEIGEFINDEMILDASEFISGSDIFAKFQSWNDQRGGERRSQREIMKELRKRGLKDARSGTERGLKGLRAITGQDRADMVG</sequence>
<dbReference type="Proteomes" id="UP000284407">
    <property type="component" value="Unassembled WGS sequence"/>
</dbReference>
<reference evidence="6 7" key="1">
    <citation type="submission" date="2018-09" db="EMBL/GenBank/DDBJ databases">
        <title>Genomic Encyclopedia of Archaeal and Bacterial Type Strains, Phase II (KMG-II): from individual species to whole genera.</title>
        <authorList>
            <person name="Goeker M."/>
        </authorList>
    </citation>
    <scope>NUCLEOTIDE SEQUENCE [LARGE SCALE GENOMIC DNA]</scope>
    <source>
        <strain evidence="6 7">DSM 11458</strain>
    </source>
</reference>
<dbReference type="Pfam" id="PF19263">
    <property type="entry name" value="DUF5906"/>
    <property type="match status" value="1"/>
</dbReference>
<dbReference type="InterPro" id="IPR006500">
    <property type="entry name" value="Helicase_put_C_phage/plasmid"/>
</dbReference>
<evidence type="ECO:0000259" key="5">
    <source>
        <dbReference type="PROSITE" id="PS51206"/>
    </source>
</evidence>
<comment type="caution">
    <text evidence="6">The sequence shown here is derived from an EMBL/GenBank/DDBJ whole genome shotgun (WGS) entry which is preliminary data.</text>
</comment>
<accession>A0A420DH87</accession>